<evidence type="ECO:0000256" key="1">
    <source>
        <dbReference type="ARBA" id="ARBA00012104"/>
    </source>
</evidence>
<dbReference type="InterPro" id="IPR004625">
    <property type="entry name" value="PyrdxlKinase"/>
</dbReference>
<dbReference type="GO" id="GO:0005829">
    <property type="term" value="C:cytosol"/>
    <property type="evidence" value="ECO:0007669"/>
    <property type="project" value="TreeGrafter"/>
</dbReference>
<name>A0A2W5HEY8_9BACT</name>
<dbReference type="EC" id="2.7.1.35" evidence="1"/>
<dbReference type="SUPFAM" id="SSF53613">
    <property type="entry name" value="Ribokinase-like"/>
    <property type="match status" value="1"/>
</dbReference>
<evidence type="ECO:0000313" key="8">
    <source>
        <dbReference type="Proteomes" id="UP000249739"/>
    </source>
</evidence>
<proteinExistence type="predicted"/>
<evidence type="ECO:0000256" key="2">
    <source>
        <dbReference type="ARBA" id="ARBA00022679"/>
    </source>
</evidence>
<dbReference type="AlphaFoldDB" id="A0A2W5HEY8"/>
<accession>A0A2W5HEY8</accession>
<dbReference type="InterPro" id="IPR029056">
    <property type="entry name" value="Ribokinase-like"/>
</dbReference>
<evidence type="ECO:0000256" key="5">
    <source>
        <dbReference type="ARBA" id="ARBA00022840"/>
    </source>
</evidence>
<protein>
    <recommendedName>
        <fullName evidence="1">pyridoxal kinase</fullName>
        <ecNumber evidence="1">2.7.1.35</ecNumber>
    </recommendedName>
</protein>
<reference evidence="7 8" key="1">
    <citation type="submission" date="2017-08" db="EMBL/GenBank/DDBJ databases">
        <title>Infants hospitalized years apart are colonized by the same room-sourced microbial strains.</title>
        <authorList>
            <person name="Brooks B."/>
            <person name="Olm M.R."/>
            <person name="Firek B.A."/>
            <person name="Baker R."/>
            <person name="Thomas B.C."/>
            <person name="Morowitz M.J."/>
            <person name="Banfield J.F."/>
        </authorList>
    </citation>
    <scope>NUCLEOTIDE SEQUENCE [LARGE SCALE GENOMIC DNA]</scope>
    <source>
        <strain evidence="7">S2_006_000_R2_64</strain>
    </source>
</reference>
<keyword evidence="3" id="KW-0547">Nucleotide-binding</keyword>
<keyword evidence="2" id="KW-0808">Transferase</keyword>
<dbReference type="PANTHER" id="PTHR10534:SF2">
    <property type="entry name" value="PYRIDOXAL KINASE"/>
    <property type="match status" value="1"/>
</dbReference>
<evidence type="ECO:0000256" key="3">
    <source>
        <dbReference type="ARBA" id="ARBA00022741"/>
    </source>
</evidence>
<dbReference type="InterPro" id="IPR013749">
    <property type="entry name" value="PM/HMP-P_kinase-1"/>
</dbReference>
<sequence length="284" mass="31338">MSYILSIQSHVAFGYVGNKAAIFPLQCLGHDVIDINTVQFSNHTGYGSWTGQIFDPAHIQDLVNGLRDRDILKNIKTIISGYLGSAELGQIVLETVDEIRRDNPDALYCCDPVMGDTGRGFFVKEGIPDFFKNASLPKATIITPNQFELSWLTGIEIRTLEDAKTACRQALQMGPEIVLLTSLEHLDTPETCIQMMVISKKACFMITTPKLPVQVNGSGDCTAALFVGYYLKTGKLDEALAMTASAIYAVFEKTLGLKSREIALIQAQDAFRNPDMDFKPFKVL</sequence>
<organism evidence="7 8">
    <name type="scientific">Micavibrio aeruginosavorus</name>
    <dbReference type="NCBI Taxonomy" id="349221"/>
    <lineage>
        <taxon>Bacteria</taxon>
        <taxon>Pseudomonadati</taxon>
        <taxon>Bdellovibrionota</taxon>
        <taxon>Bdellovibrionia</taxon>
        <taxon>Bdellovibrionales</taxon>
        <taxon>Pseudobdellovibrionaceae</taxon>
        <taxon>Micavibrio</taxon>
    </lineage>
</organism>
<dbReference type="GO" id="GO:0009443">
    <property type="term" value="P:pyridoxal 5'-phosphate salvage"/>
    <property type="evidence" value="ECO:0007669"/>
    <property type="project" value="InterPro"/>
</dbReference>
<dbReference type="Proteomes" id="UP000249739">
    <property type="component" value="Unassembled WGS sequence"/>
</dbReference>
<keyword evidence="4 7" id="KW-0418">Kinase</keyword>
<dbReference type="PANTHER" id="PTHR10534">
    <property type="entry name" value="PYRIDOXAL KINASE"/>
    <property type="match status" value="1"/>
</dbReference>
<keyword evidence="5" id="KW-0067">ATP-binding</keyword>
<evidence type="ECO:0000313" key="7">
    <source>
        <dbReference type="EMBL" id="PZP56706.1"/>
    </source>
</evidence>
<dbReference type="EMBL" id="QFOT01000017">
    <property type="protein sequence ID" value="PZP56706.1"/>
    <property type="molecule type" value="Genomic_DNA"/>
</dbReference>
<dbReference type="NCBIfam" id="NF004398">
    <property type="entry name" value="PRK05756.1"/>
    <property type="match status" value="1"/>
</dbReference>
<dbReference type="CDD" id="cd01173">
    <property type="entry name" value="pyridoxal_pyridoxamine_kinase"/>
    <property type="match status" value="1"/>
</dbReference>
<feature type="domain" description="Pyridoxamine kinase/Phosphomethylpyrimidine kinase" evidence="6">
    <location>
        <begin position="76"/>
        <end position="258"/>
    </location>
</feature>
<dbReference type="Pfam" id="PF08543">
    <property type="entry name" value="Phos_pyr_kin"/>
    <property type="match status" value="1"/>
</dbReference>
<comment type="caution">
    <text evidence="7">The sequence shown here is derived from an EMBL/GenBank/DDBJ whole genome shotgun (WGS) entry which is preliminary data.</text>
</comment>
<evidence type="ECO:0000259" key="6">
    <source>
        <dbReference type="Pfam" id="PF08543"/>
    </source>
</evidence>
<dbReference type="NCBIfam" id="TIGR00687">
    <property type="entry name" value="pyridox_kin"/>
    <property type="match status" value="1"/>
</dbReference>
<dbReference type="GO" id="GO:0005524">
    <property type="term" value="F:ATP binding"/>
    <property type="evidence" value="ECO:0007669"/>
    <property type="project" value="UniProtKB-KW"/>
</dbReference>
<dbReference type="Gene3D" id="3.40.1190.20">
    <property type="match status" value="1"/>
</dbReference>
<dbReference type="GO" id="GO:0008478">
    <property type="term" value="F:pyridoxal kinase activity"/>
    <property type="evidence" value="ECO:0007669"/>
    <property type="project" value="UniProtKB-EC"/>
</dbReference>
<gene>
    <name evidence="7" type="ORF">DI586_02750</name>
</gene>
<evidence type="ECO:0000256" key="4">
    <source>
        <dbReference type="ARBA" id="ARBA00022777"/>
    </source>
</evidence>